<comment type="caution">
    <text evidence="1">The sequence shown here is derived from an EMBL/GenBank/DDBJ whole genome shotgun (WGS) entry which is preliminary data.</text>
</comment>
<keyword evidence="2" id="KW-1185">Reference proteome</keyword>
<proteinExistence type="predicted"/>
<dbReference type="OrthoDB" id="3681635at2"/>
<gene>
    <name evidence="1" type="ORF">CLV63_101441</name>
</gene>
<dbReference type="EMBL" id="PYGA01000001">
    <property type="protein sequence ID" value="PSL00962.1"/>
    <property type="molecule type" value="Genomic_DNA"/>
</dbReference>
<sequence length="333" mass="35984">MKWLAKRVFAGLAALLVVAVGAGALLGMQFSGKPASWAGSTGHNAAWLGGAWVNGERDRADFAELLPRLKKGGFTELYVHVGAIGPEGGVDVEDLGAAKAFLGWVERERPEVRVLGWLSHRASGSSLVEDRFDKAARKRVAAASGEVVDAGFDGVHYAVSPVTSGDPSLPDLLERTRAEVGKDRLISVDAQPLELLVGMRLPVFLVNQEELYWSKGYVQRIAEEADSIVVRGHDTGMPMTSLYGGFLVRQTKLLLDAVPQDVSVRVGAPSFQHARWGEESATETVETAAEAVRIGLTEHGKRRDDFGMALYVLDEADNTDWAAYSRGWMRPGG</sequence>
<dbReference type="Proteomes" id="UP000240542">
    <property type="component" value="Unassembled WGS sequence"/>
</dbReference>
<name>A0A2P8DUR9_9ACTN</name>
<dbReference type="AlphaFoldDB" id="A0A2P8DUR9"/>
<evidence type="ECO:0000313" key="1">
    <source>
        <dbReference type="EMBL" id="PSL00962.1"/>
    </source>
</evidence>
<protein>
    <recommendedName>
        <fullName evidence="3">Glycosyl hydrolase family 18 (Putative chitinase)</fullName>
    </recommendedName>
</protein>
<reference evidence="1 2" key="1">
    <citation type="submission" date="2018-03" db="EMBL/GenBank/DDBJ databases">
        <title>Genomic Encyclopedia of Archaeal and Bacterial Type Strains, Phase II (KMG-II): from individual species to whole genera.</title>
        <authorList>
            <person name="Goeker M."/>
        </authorList>
    </citation>
    <scope>NUCLEOTIDE SEQUENCE [LARGE SCALE GENOMIC DNA]</scope>
    <source>
        <strain evidence="1 2">DSM 45312</strain>
    </source>
</reference>
<dbReference type="RefSeq" id="WP_106581125.1">
    <property type="nucleotide sequence ID" value="NZ_PYGA01000001.1"/>
</dbReference>
<organism evidence="1 2">
    <name type="scientific">Murinocardiopsis flavida</name>
    <dbReference type="NCBI Taxonomy" id="645275"/>
    <lineage>
        <taxon>Bacteria</taxon>
        <taxon>Bacillati</taxon>
        <taxon>Actinomycetota</taxon>
        <taxon>Actinomycetes</taxon>
        <taxon>Streptosporangiales</taxon>
        <taxon>Nocardiopsidaceae</taxon>
        <taxon>Murinocardiopsis</taxon>
    </lineage>
</organism>
<accession>A0A2P8DUR9</accession>
<evidence type="ECO:0008006" key="3">
    <source>
        <dbReference type="Google" id="ProtNLM"/>
    </source>
</evidence>
<evidence type="ECO:0000313" key="2">
    <source>
        <dbReference type="Proteomes" id="UP000240542"/>
    </source>
</evidence>